<dbReference type="RefSeq" id="WP_092052501.1">
    <property type="nucleotide sequence ID" value="NZ_FOJJ01000001.1"/>
</dbReference>
<protein>
    <submittedName>
        <fullName evidence="2">AMP-binding protein</fullName>
    </submittedName>
</protein>
<dbReference type="InterPro" id="IPR042099">
    <property type="entry name" value="ANL_N_sf"/>
</dbReference>
<dbReference type="InterPro" id="IPR020845">
    <property type="entry name" value="AMP-binding_CS"/>
</dbReference>
<dbReference type="InterPro" id="IPR000873">
    <property type="entry name" value="AMP-dep_synth/lig_dom"/>
</dbReference>
<proteinExistence type="predicted"/>
<feature type="domain" description="AMP-dependent synthetase/ligase" evidence="1">
    <location>
        <begin position="18"/>
        <end position="401"/>
    </location>
</feature>
<dbReference type="SUPFAM" id="SSF56801">
    <property type="entry name" value="Acetyl-CoA synthetase-like"/>
    <property type="match status" value="1"/>
</dbReference>
<dbReference type="CDD" id="cd05910">
    <property type="entry name" value="FACL_like_1"/>
    <property type="match status" value="1"/>
</dbReference>
<dbReference type="EMBL" id="VJVV01000001">
    <property type="protein sequence ID" value="TRO83787.1"/>
    <property type="molecule type" value="Genomic_DNA"/>
</dbReference>
<organism evidence="2 3">
    <name type="scientific">Trichloromonas acetexigens</name>
    <dbReference type="NCBI Taxonomy" id="38815"/>
    <lineage>
        <taxon>Bacteria</taxon>
        <taxon>Pseudomonadati</taxon>
        <taxon>Thermodesulfobacteriota</taxon>
        <taxon>Desulfuromonadia</taxon>
        <taxon>Desulfuromonadales</taxon>
        <taxon>Trichloromonadaceae</taxon>
        <taxon>Trichloromonas</taxon>
    </lineage>
</organism>
<evidence type="ECO:0000313" key="2">
    <source>
        <dbReference type="EMBL" id="TRO83787.1"/>
    </source>
</evidence>
<dbReference type="PANTHER" id="PTHR43767:SF1">
    <property type="entry name" value="NONRIBOSOMAL PEPTIDE SYNTHASE PES1 (EUROFUNG)-RELATED"/>
    <property type="match status" value="1"/>
</dbReference>
<dbReference type="OrthoDB" id="9799237at2"/>
<accession>A0A550JKS1</accession>
<dbReference type="PANTHER" id="PTHR43767">
    <property type="entry name" value="LONG-CHAIN-FATTY-ACID--COA LIGASE"/>
    <property type="match status" value="1"/>
</dbReference>
<dbReference type="PROSITE" id="PS00455">
    <property type="entry name" value="AMP_BINDING"/>
    <property type="match status" value="1"/>
</dbReference>
<comment type="caution">
    <text evidence="2">The sequence shown here is derived from an EMBL/GenBank/DDBJ whole genome shotgun (WGS) entry which is preliminary data.</text>
</comment>
<name>A0A550JKS1_9BACT</name>
<dbReference type="Gene3D" id="3.40.50.12780">
    <property type="entry name" value="N-terminal domain of ligase-like"/>
    <property type="match status" value="1"/>
</dbReference>
<keyword evidence="3" id="KW-1185">Reference proteome</keyword>
<dbReference type="Proteomes" id="UP000317155">
    <property type="component" value="Unassembled WGS sequence"/>
</dbReference>
<dbReference type="AlphaFoldDB" id="A0A550JKS1"/>
<dbReference type="InterPro" id="IPR050237">
    <property type="entry name" value="ATP-dep_AMP-bd_enzyme"/>
</dbReference>
<reference evidence="2 3" key="1">
    <citation type="submission" date="2019-07" db="EMBL/GenBank/DDBJ databases">
        <title>Insights of Desulfuromonas acetexigens electromicrobiology.</title>
        <authorList>
            <person name="Katuri K."/>
            <person name="Sapireddy V."/>
            <person name="Shaw D.R."/>
            <person name="Saikaly P."/>
        </authorList>
    </citation>
    <scope>NUCLEOTIDE SEQUENCE [LARGE SCALE GENOMIC DNA]</scope>
    <source>
        <strain evidence="2 3">2873</strain>
    </source>
</reference>
<evidence type="ECO:0000313" key="3">
    <source>
        <dbReference type="Proteomes" id="UP000317155"/>
    </source>
</evidence>
<sequence length="552" mass="60242">METKTTLTNIAAYLPEMARRHPLAPAVYFPQGKDRRARVAYTHYTFAQLDRESNRIACGLEAVGIRRGTRTVLMVPPSLDFFALTFALFKVGAVPVLVDPGMGVKNLKACLAEAEPEAFIGIAKAHVARQLFGWSKESLRILLTVGRRLGWGGKSLADFDAYPTDYAMAATAPEETAAILFTSGSTGVPKGAIYSHGNFLAQVEMLRSLYGIEPGEIDLPTFPLFALFAPALGMTSVIPDMDFTRPGSVDPRKIVAAIESFGVTGMFGSPALINRVGRYGQAQGTRLPSLRRVISAGAPVPAQVLERFAGMLDDTARIHTPYGATEALPVCSIDHREILDRTRALTDQGRGVCVGRPVPGIAVEVIAIDDGPIAGWDESLKVADGVIGEIVVKGPQVTTAYVNRPESTDLAKIADPEGGFYHRMGDLGYRDAEGRLWFCGRKAHRVVTQDATLFTIPCEAIFNTHPQVFRSALVGIGEQGQQRPVICIELEKGVTKSEHPRLRRELLELGARHELTAGIRDLLFHPAFPVDIRHNAKIFREKLAVWAQEQRK</sequence>
<gene>
    <name evidence="2" type="ORF">FL622_00970</name>
</gene>
<evidence type="ECO:0000259" key="1">
    <source>
        <dbReference type="Pfam" id="PF00501"/>
    </source>
</evidence>
<dbReference type="NCBIfam" id="NF006754">
    <property type="entry name" value="PRK09274.1"/>
    <property type="match status" value="1"/>
</dbReference>
<dbReference type="Pfam" id="PF00501">
    <property type="entry name" value="AMP-binding"/>
    <property type="match status" value="1"/>
</dbReference>